<dbReference type="PROSITE" id="PS51257">
    <property type="entry name" value="PROKAR_LIPOPROTEIN"/>
    <property type="match status" value="1"/>
</dbReference>
<organism evidence="3 4">
    <name type="scientific">Gasterosteus aculeatus aculeatus</name>
    <name type="common">three-spined stickleback</name>
    <dbReference type="NCBI Taxonomy" id="481459"/>
    <lineage>
        <taxon>Eukaryota</taxon>
        <taxon>Metazoa</taxon>
        <taxon>Chordata</taxon>
        <taxon>Craniata</taxon>
        <taxon>Vertebrata</taxon>
        <taxon>Euteleostomi</taxon>
        <taxon>Actinopterygii</taxon>
        <taxon>Neopterygii</taxon>
        <taxon>Teleostei</taxon>
        <taxon>Neoteleostei</taxon>
        <taxon>Acanthomorphata</taxon>
        <taxon>Eupercaria</taxon>
        <taxon>Perciformes</taxon>
        <taxon>Cottioidei</taxon>
        <taxon>Gasterosteales</taxon>
        <taxon>Gasterosteidae</taxon>
        <taxon>Gasterosteus</taxon>
    </lineage>
</organism>
<dbReference type="AlphaFoldDB" id="A0AAQ4PU84"/>
<protein>
    <submittedName>
        <fullName evidence="3">Si:ch1073-126c3.2</fullName>
    </submittedName>
</protein>
<evidence type="ECO:0000313" key="4">
    <source>
        <dbReference type="Proteomes" id="UP000007635"/>
    </source>
</evidence>
<feature type="signal peptide" evidence="2">
    <location>
        <begin position="1"/>
        <end position="21"/>
    </location>
</feature>
<keyword evidence="4" id="KW-1185">Reference proteome</keyword>
<reference evidence="3" key="3">
    <citation type="submission" date="2025-09" db="UniProtKB">
        <authorList>
            <consortium name="Ensembl"/>
        </authorList>
    </citation>
    <scope>IDENTIFICATION</scope>
</reference>
<feature type="chain" id="PRO_5042860758" evidence="2">
    <location>
        <begin position="22"/>
        <end position="262"/>
    </location>
</feature>
<dbReference type="Proteomes" id="UP000007635">
    <property type="component" value="Chromosome VI"/>
</dbReference>
<proteinExistence type="predicted"/>
<evidence type="ECO:0000313" key="3">
    <source>
        <dbReference type="Ensembl" id="ENSGACP00000042444.1"/>
    </source>
</evidence>
<keyword evidence="2" id="KW-0732">Signal</keyword>
<evidence type="ECO:0000256" key="2">
    <source>
        <dbReference type="SAM" id="SignalP"/>
    </source>
</evidence>
<reference evidence="3 4" key="1">
    <citation type="journal article" date="2021" name="G3 (Bethesda)">
        <title>Improved contiguity of the threespine stickleback genome using long-read sequencing.</title>
        <authorList>
            <person name="Nath S."/>
            <person name="Shaw D.E."/>
            <person name="White M.A."/>
        </authorList>
    </citation>
    <scope>NUCLEOTIDE SEQUENCE [LARGE SCALE GENOMIC DNA]</scope>
    <source>
        <strain evidence="3 4">Lake Benthic</strain>
    </source>
</reference>
<name>A0AAQ4PU84_GASAC</name>
<reference evidence="3" key="2">
    <citation type="submission" date="2025-08" db="UniProtKB">
        <authorList>
            <consortium name="Ensembl"/>
        </authorList>
    </citation>
    <scope>IDENTIFICATION</scope>
</reference>
<dbReference type="Ensembl" id="ENSGACT00000041253.1">
    <property type="protein sequence ID" value="ENSGACP00000042444.1"/>
    <property type="gene ID" value="ENSGACG00000027412.1"/>
</dbReference>
<evidence type="ECO:0000256" key="1">
    <source>
        <dbReference type="SAM" id="MobiDB-lite"/>
    </source>
</evidence>
<feature type="region of interest" description="Disordered" evidence="1">
    <location>
        <begin position="208"/>
        <end position="231"/>
    </location>
</feature>
<sequence length="262" mass="28089">MAPRGTLTLLCSLAVFSCSTGGETDFQNCNVLPQLFERLSSDVTAAAECAEFSALSSHDGAALLRSMRRLTAALHKHQLTECRGAESQGCPGAEVPANGGLACATVASKRYCKPLCNHGYDFAFLRRSRPYEECSEQTGFKWQSQYVGGNALAVCQESPIQVSGAKTAYFPKDQDCLTTKSSSSLLSSVVGNLTSELRGRARLPRVWMTGRGTEAPTRSPRQRGSPSKWQRGRIKAFSAPLACLRHGGGGARGKAVLLPKVK</sequence>
<dbReference type="GeneTree" id="ENSGT00610000086460"/>
<accession>A0AAQ4PU84</accession>